<organism evidence="1">
    <name type="scientific">viral metagenome</name>
    <dbReference type="NCBI Taxonomy" id="1070528"/>
    <lineage>
        <taxon>unclassified sequences</taxon>
        <taxon>metagenomes</taxon>
        <taxon>organismal metagenomes</taxon>
    </lineage>
</organism>
<accession>A0A6C0CJH4</accession>
<proteinExistence type="predicted"/>
<dbReference type="AlphaFoldDB" id="A0A6C0CJH4"/>
<sequence>MFLPDEVTRKYNVPDVITCLILTYLPPKPIRKKQVSPSIQRELDKLQKIKLKGINNMYLREFSDFLLD</sequence>
<protein>
    <submittedName>
        <fullName evidence="1">Uncharacterized protein</fullName>
    </submittedName>
</protein>
<name>A0A6C0CJH4_9ZZZZ</name>
<evidence type="ECO:0000313" key="1">
    <source>
        <dbReference type="EMBL" id="QHT03819.1"/>
    </source>
</evidence>
<reference evidence="1" key="1">
    <citation type="journal article" date="2020" name="Nature">
        <title>Giant virus diversity and host interactions through global metagenomics.</title>
        <authorList>
            <person name="Schulz F."/>
            <person name="Roux S."/>
            <person name="Paez-Espino D."/>
            <person name="Jungbluth S."/>
            <person name="Walsh D.A."/>
            <person name="Denef V.J."/>
            <person name="McMahon K.D."/>
            <person name="Konstantinidis K.T."/>
            <person name="Eloe-Fadrosh E.A."/>
            <person name="Kyrpides N.C."/>
            <person name="Woyke T."/>
        </authorList>
    </citation>
    <scope>NUCLEOTIDE SEQUENCE</scope>
    <source>
        <strain evidence="1">GVMAG-M-3300021120-1</strain>
    </source>
</reference>
<dbReference type="EMBL" id="MN739417">
    <property type="protein sequence ID" value="QHT03819.1"/>
    <property type="molecule type" value="Genomic_DNA"/>
</dbReference>